<sequence>MARAVVQLLVKVALAGPAIAIAGLALVGVAGRGPSPGLVVERVYAALAVVPCRVVLAAAHQLPIATGARVTCLGVPVALAPSSHGEVCDGVVVGAQHLLVAEDLVSECVQSSQHDPDGRRGHPLL</sequence>
<reference evidence="1" key="1">
    <citation type="submission" date="2019-12" db="EMBL/GenBank/DDBJ databases">
        <title>An insight into the sialome of adult female Ixodes ricinus ticks feeding for 6 days.</title>
        <authorList>
            <person name="Perner J."/>
            <person name="Ribeiro J.M.C."/>
        </authorList>
    </citation>
    <scope>NUCLEOTIDE SEQUENCE</scope>
    <source>
        <strain evidence="1">Semi-engorged</strain>
        <tissue evidence="1">Salivary glands</tissue>
    </source>
</reference>
<accession>A0A6B0UQV0</accession>
<name>A0A6B0UQV0_IXORI</name>
<protein>
    <submittedName>
        <fullName evidence="1">Putative secreted protein</fullName>
    </submittedName>
</protein>
<organism evidence="1">
    <name type="scientific">Ixodes ricinus</name>
    <name type="common">Common tick</name>
    <name type="synonym">Acarus ricinus</name>
    <dbReference type="NCBI Taxonomy" id="34613"/>
    <lineage>
        <taxon>Eukaryota</taxon>
        <taxon>Metazoa</taxon>
        <taxon>Ecdysozoa</taxon>
        <taxon>Arthropoda</taxon>
        <taxon>Chelicerata</taxon>
        <taxon>Arachnida</taxon>
        <taxon>Acari</taxon>
        <taxon>Parasitiformes</taxon>
        <taxon>Ixodida</taxon>
        <taxon>Ixodoidea</taxon>
        <taxon>Ixodidae</taxon>
        <taxon>Ixodinae</taxon>
        <taxon>Ixodes</taxon>
    </lineage>
</organism>
<proteinExistence type="predicted"/>
<evidence type="ECO:0000313" key="1">
    <source>
        <dbReference type="EMBL" id="MXU91738.1"/>
    </source>
</evidence>
<dbReference type="AlphaFoldDB" id="A0A6B0UQV0"/>
<dbReference type="EMBL" id="GIFC01009655">
    <property type="protein sequence ID" value="MXU91738.1"/>
    <property type="molecule type" value="Transcribed_RNA"/>
</dbReference>